<dbReference type="Pfam" id="PF00698">
    <property type="entry name" value="Acyl_transf_1"/>
    <property type="match status" value="1"/>
</dbReference>
<dbReference type="Pfam" id="PF00975">
    <property type="entry name" value="Thioesterase"/>
    <property type="match status" value="1"/>
</dbReference>
<dbReference type="GO" id="GO:0071770">
    <property type="term" value="P:DIM/DIP cell wall layer assembly"/>
    <property type="evidence" value="ECO:0007669"/>
    <property type="project" value="TreeGrafter"/>
</dbReference>
<evidence type="ECO:0000256" key="3">
    <source>
        <dbReference type="ARBA" id="ARBA00022679"/>
    </source>
</evidence>
<dbReference type="RefSeq" id="WP_142003570.1">
    <property type="nucleotide sequence ID" value="NZ_VFML01000002.1"/>
</dbReference>
<dbReference type="InterPro" id="IPR049552">
    <property type="entry name" value="PKS_DH_N"/>
</dbReference>
<evidence type="ECO:0000259" key="5">
    <source>
        <dbReference type="PROSITE" id="PS50075"/>
    </source>
</evidence>
<dbReference type="PROSITE" id="PS50075">
    <property type="entry name" value="CARRIER"/>
    <property type="match status" value="3"/>
</dbReference>
<dbReference type="Pfam" id="PF00550">
    <property type="entry name" value="PP-binding"/>
    <property type="match status" value="3"/>
</dbReference>
<dbReference type="Gene3D" id="3.30.70.250">
    <property type="entry name" value="Malonyl-CoA ACP transacylase, ACP-binding"/>
    <property type="match status" value="1"/>
</dbReference>
<dbReference type="SMART" id="SM00826">
    <property type="entry name" value="PKS_DH"/>
    <property type="match status" value="1"/>
</dbReference>
<evidence type="ECO:0000256" key="4">
    <source>
        <dbReference type="PROSITE-ProRule" id="PRU01363"/>
    </source>
</evidence>
<dbReference type="Pfam" id="PF21089">
    <property type="entry name" value="PKS_DH_N"/>
    <property type="match status" value="1"/>
</dbReference>
<evidence type="ECO:0000259" key="6">
    <source>
        <dbReference type="PROSITE" id="PS52004"/>
    </source>
</evidence>
<dbReference type="InterPro" id="IPR050091">
    <property type="entry name" value="PKS_NRPS_Biosynth_Enz"/>
</dbReference>
<dbReference type="InterPro" id="IPR020807">
    <property type="entry name" value="PKS_DH"/>
</dbReference>
<sequence>MSEPDISTDELRRWLVEHVAEAAEVDEVEIDIHLPLDEYGLSSRDAVALSGALEELLDRTLPTTLLWDHPTIDRLAIALTGTGEPSLPPPVLAQPRPEVDATHATDPEDAIAVIGLGCRLPGGVHGPEQFWTLLTEGKDAITEVPPDRWADFGDPPEDVTRKGGFLEDIAGFDATFFGISPREAARMDPQQRILLEVGWEALEHAGIAPGSLRGSDTGVFVGISGTEYGAQSLADLSGVDAWVGTGAALSIAANRLSYVLDLRGPSMAVDTACSSSLTSMHLAVQSLRSGESGLALVGGANLLLGPGITANFDQMGISSADGRCKPFSADADGICRAEGAGMVVLKRLSEARADGDRVLAVVRGCAANSDGRSNGLTAPNPEAQQALLRAAYRQAGVAPAEVDYVEAHGTGTLLGDPIEARALGAVLGADRRADRPLLIGSVKSNLGHLEAAAGIIGLMKVVLALHHRRIPASVNYSAPNPHIEFAELGLDVADAAAPWPTATGALAGVSGFGFGGSNAHVVLQQVQEEPRSQTAPAPARRRFLLGAPDGERLATKARELAGWLAGPEGSAARPADLRHTLARRLDGQYRAAVVAGAGSELIEGLTALAEGVDSPAAVAGVRPSTGRGPVFVFSGHGSQWAGMGRRLLAEEPVFAEAIDRLDPLIEAASGYSLRADLRAGVEAGTMDHVQPLVFGIQVALAELWRSYGVRPAAVIGHSFGEVSAAVVAGAISEADGARIVALRSRLLASLAGDGAMALLEVGAEEAAELVSGLSDVDVAVLSAPNQTVVAGRAATVRRLVSDVESRGLLGKLVKLDVAAHSPIVDSVTGTLAEGLTGLVPGRAEVDFYSTALPDPREMPSFGPSYWAANLRRPVRFAGAVAAAVADGYGTFVEVSPHPVLRHALADNAAPLVLSTLRNSPDETTHFHRQLAELELTGQHTATEAGGGLVDLPRTSWRHRPYWLPPATGAAPSGQHPLLGPHIELPEDTRHVWRADLGTAAQPWLSEHELDGRPVLPGATYVELACAAARTVFDVAVERVTVRGLTMHQPLSLAEHTPVTTTLAPAGTDRGAVSVHTKAADGTWQLHATAEVSIAEGTTVDGYISDVDDHEFSSFPVAELYRRMGTIGLHYGPALTGLRAVRVSRKASDGRVRAVAEIELPESASRHPALRLHPALLDACLQAFAGALVDPRADTVDAVYMPMEFGSVRAFGDLRRGALVHVSVTAPAERAAGLLGELHLVDAEGRVLLEADEVFLRRIGRTELSAPLTDRLLETSWRPAALSGVDSKPEKLLLLPGSGTEPLAEAVTARAGFEVRQAERVDPDERADSVAFLLPRGGEDGLGALADTERVVLEISEAVRILAEGGTRPARLWLVTSGAAAVTGAEAGRPAQAALRGLVRVLTYEHPELRATLVDLDPEATAADNARTLLAELGGGIEDEVAWRAGERHTLRLDRVPSVSPVRDAPVAAADGGYVLTGGLGGLGLLLAHWLAGHGAGRVVLNGRSEPGAAAREEIERIRELGTEVAVVRGDIAEPGVAERLLEAASRNGRRPRGVIHAAAVFDDRTTSRLDPDTLHRSWQAKAYGAWRLHEASRELDLDWWIGFSSAAALHGLPGQPAYATANAYLDALAALRRAEGLPGCTVSWGTWAEVGAAAGLEVPWLHAIDPAEGLAALEAVLAAERVGTGALRLNTPKLVEAFPHLVESPFFGELLAGEAQASPDGDSASAADWAGLATLRTLEPATARAMASTQLRARIASVLGFQPDKLDPATPLAALGVDSLLAVRIRNAVQHDFELALPVSLMLRGACAAEVEEWLFGELGIEDAAAPARTAEPALVPPRDAAERLVASAWGEVLGIDVGVTQDFYGIGGNRQKAEEVTALLVERSGRELTISELFEHPTVERIAQHLREDEPAGGSPVRVLREHGDRTPLFLFHPGGGDTAVYHQLVHLLDTEMPVYGFDRIDGVASVEDRVTHYLPELRAIQPHGPYRVAGWSFGGFLAYEMAQQLRRAGEEVELLAMIDSILPLPNDTGLTEVELLEKRFERFEEFLETSYGRRVSLPYERLARLDDEGQVQLLIDTMLAEGIVNSAVSDAILHHQRTSFLDARSLEHYVPARYPGRVTFFSAADLVPGGLRDQRFDRTDPARGWDAVCPDIEVISVPGHHLSLLDPPNVDLIGKHLDHLLAKVEQAVRSAG</sequence>
<feature type="active site" description="Proton acceptor; for dehydratase activity" evidence="4">
    <location>
        <position position="1007"/>
    </location>
</feature>
<feature type="active site" description="Proton donor; for dehydratase activity" evidence="4">
    <location>
        <position position="1177"/>
    </location>
</feature>
<feature type="domain" description="Carrier" evidence="5">
    <location>
        <begin position="1837"/>
        <end position="1911"/>
    </location>
</feature>
<dbReference type="InterPro" id="IPR018201">
    <property type="entry name" value="Ketoacyl_synth_AS"/>
</dbReference>
<dbReference type="Pfam" id="PF16197">
    <property type="entry name" value="KAsynt_C_assoc"/>
    <property type="match status" value="1"/>
</dbReference>
<dbReference type="SUPFAM" id="SSF51735">
    <property type="entry name" value="NAD(P)-binding Rossmann-fold domains"/>
    <property type="match status" value="2"/>
</dbReference>
<dbReference type="Pfam" id="PF00109">
    <property type="entry name" value="ketoacyl-synt"/>
    <property type="match status" value="1"/>
</dbReference>
<keyword evidence="2" id="KW-0597">Phosphoprotein</keyword>
<keyword evidence="9" id="KW-1185">Reference proteome</keyword>
<dbReference type="Gene3D" id="3.40.47.10">
    <property type="match status" value="1"/>
</dbReference>
<dbReference type="CDD" id="cd00833">
    <property type="entry name" value="PKS"/>
    <property type="match status" value="1"/>
</dbReference>
<dbReference type="InterPro" id="IPR014043">
    <property type="entry name" value="Acyl_transferase_dom"/>
</dbReference>
<dbReference type="InterPro" id="IPR042104">
    <property type="entry name" value="PKS_dehydratase_sf"/>
</dbReference>
<dbReference type="InterPro" id="IPR036291">
    <property type="entry name" value="NAD(P)-bd_dom_sf"/>
</dbReference>
<dbReference type="GO" id="GO:0031177">
    <property type="term" value="F:phosphopantetheine binding"/>
    <property type="evidence" value="ECO:0007669"/>
    <property type="project" value="InterPro"/>
</dbReference>
<dbReference type="GO" id="GO:0004312">
    <property type="term" value="F:fatty acid synthase activity"/>
    <property type="evidence" value="ECO:0007669"/>
    <property type="project" value="TreeGrafter"/>
</dbReference>
<dbReference type="PROSITE" id="PS00012">
    <property type="entry name" value="PHOSPHOPANTETHEINE"/>
    <property type="match status" value="1"/>
</dbReference>
<dbReference type="InterPro" id="IPR020806">
    <property type="entry name" value="PKS_PP-bd"/>
</dbReference>
<dbReference type="InterPro" id="IPR029058">
    <property type="entry name" value="AB_hydrolase_fold"/>
</dbReference>
<dbReference type="InterPro" id="IPR001227">
    <property type="entry name" value="Ac_transferase_dom_sf"/>
</dbReference>
<protein>
    <submittedName>
        <fullName evidence="8">Phthiocerol/phenolphthiocerol synthesis type-I polyketide synthase D</fullName>
    </submittedName>
</protein>
<dbReference type="PROSITE" id="PS52004">
    <property type="entry name" value="KS3_2"/>
    <property type="match status" value="1"/>
</dbReference>
<dbReference type="GO" id="GO:0005737">
    <property type="term" value="C:cytoplasm"/>
    <property type="evidence" value="ECO:0007669"/>
    <property type="project" value="TreeGrafter"/>
</dbReference>
<dbReference type="SMART" id="SM00823">
    <property type="entry name" value="PKS_PP"/>
    <property type="match status" value="3"/>
</dbReference>
<organism evidence="8 9">
    <name type="scientific">Amycolatopsis cihanbeyliensis</name>
    <dbReference type="NCBI Taxonomy" id="1128664"/>
    <lineage>
        <taxon>Bacteria</taxon>
        <taxon>Bacillati</taxon>
        <taxon>Actinomycetota</taxon>
        <taxon>Actinomycetes</taxon>
        <taxon>Pseudonocardiales</taxon>
        <taxon>Pseudonocardiaceae</taxon>
        <taxon>Amycolatopsis</taxon>
    </lineage>
</organism>
<dbReference type="InterPro" id="IPR049551">
    <property type="entry name" value="PKS_DH_C"/>
</dbReference>
<feature type="domain" description="Ketosynthase family 3 (KS3)" evidence="6">
    <location>
        <begin position="108"/>
        <end position="525"/>
    </location>
</feature>
<dbReference type="InterPro" id="IPR020841">
    <property type="entry name" value="PKS_Beta-ketoAc_synthase_dom"/>
</dbReference>
<dbReference type="InterPro" id="IPR057326">
    <property type="entry name" value="KR_dom"/>
</dbReference>
<dbReference type="InterPro" id="IPR049900">
    <property type="entry name" value="PKS_mFAS_DH"/>
</dbReference>
<evidence type="ECO:0000313" key="9">
    <source>
        <dbReference type="Proteomes" id="UP000320876"/>
    </source>
</evidence>
<dbReference type="InterPro" id="IPR016036">
    <property type="entry name" value="Malonyl_transacylase_ACP-bd"/>
</dbReference>
<dbReference type="Gene3D" id="1.10.1200.10">
    <property type="entry name" value="ACP-like"/>
    <property type="match status" value="3"/>
</dbReference>
<dbReference type="PANTHER" id="PTHR43775">
    <property type="entry name" value="FATTY ACID SYNTHASE"/>
    <property type="match status" value="1"/>
</dbReference>
<keyword evidence="3" id="KW-0808">Transferase</keyword>
<dbReference type="InterPro" id="IPR016039">
    <property type="entry name" value="Thiolase-like"/>
</dbReference>
<dbReference type="GO" id="GO:0004315">
    <property type="term" value="F:3-oxoacyl-[acyl-carrier-protein] synthase activity"/>
    <property type="evidence" value="ECO:0007669"/>
    <property type="project" value="InterPro"/>
</dbReference>
<dbReference type="FunFam" id="3.40.47.10:FF:000019">
    <property type="entry name" value="Polyketide synthase type I"/>
    <property type="match status" value="1"/>
</dbReference>
<comment type="caution">
    <text evidence="8">The sequence shown here is derived from an EMBL/GenBank/DDBJ whole genome shotgun (WGS) entry which is preliminary data.</text>
</comment>
<dbReference type="InterPro" id="IPR009081">
    <property type="entry name" value="PP-bd_ACP"/>
</dbReference>
<dbReference type="OrthoDB" id="9778690at2"/>
<dbReference type="InterPro" id="IPR014030">
    <property type="entry name" value="Ketoacyl_synth_N"/>
</dbReference>
<dbReference type="PROSITE" id="PS00606">
    <property type="entry name" value="KS3_1"/>
    <property type="match status" value="1"/>
</dbReference>
<feature type="domain" description="PKS/mFAS DH" evidence="7">
    <location>
        <begin position="975"/>
        <end position="1264"/>
    </location>
</feature>
<feature type="region of interest" description="C-terminal hotdog fold" evidence="4">
    <location>
        <begin position="1111"/>
        <end position="1264"/>
    </location>
</feature>
<dbReference type="InterPro" id="IPR032821">
    <property type="entry name" value="PKS_assoc"/>
</dbReference>
<dbReference type="GO" id="GO:0006633">
    <property type="term" value="P:fatty acid biosynthetic process"/>
    <property type="evidence" value="ECO:0007669"/>
    <property type="project" value="InterPro"/>
</dbReference>
<gene>
    <name evidence="8" type="ORF">FB471_6494</name>
</gene>
<accession>A0A542CU35</accession>
<dbReference type="Pfam" id="PF02801">
    <property type="entry name" value="Ketoacyl-synt_C"/>
    <property type="match status" value="1"/>
</dbReference>
<dbReference type="InterPro" id="IPR036736">
    <property type="entry name" value="ACP-like_sf"/>
</dbReference>
<evidence type="ECO:0000259" key="7">
    <source>
        <dbReference type="PROSITE" id="PS52019"/>
    </source>
</evidence>
<dbReference type="Proteomes" id="UP000320876">
    <property type="component" value="Unassembled WGS sequence"/>
</dbReference>
<evidence type="ECO:0000313" key="8">
    <source>
        <dbReference type="EMBL" id="TQI94331.1"/>
    </source>
</evidence>
<dbReference type="PROSITE" id="PS52019">
    <property type="entry name" value="PKS_MFAS_DH"/>
    <property type="match status" value="1"/>
</dbReference>
<dbReference type="InterPro" id="IPR014031">
    <property type="entry name" value="Ketoacyl_synth_C"/>
</dbReference>
<dbReference type="SUPFAM" id="SSF55048">
    <property type="entry name" value="Probable ACP-binding domain of malonyl-CoA ACP transacylase"/>
    <property type="match status" value="1"/>
</dbReference>
<dbReference type="SMART" id="SM00827">
    <property type="entry name" value="PKS_AT"/>
    <property type="match status" value="1"/>
</dbReference>
<dbReference type="PANTHER" id="PTHR43775:SF37">
    <property type="entry name" value="SI:DKEY-61P9.11"/>
    <property type="match status" value="1"/>
</dbReference>
<dbReference type="Pfam" id="PF14765">
    <property type="entry name" value="PS-DH"/>
    <property type="match status" value="1"/>
</dbReference>
<dbReference type="SUPFAM" id="SSF52151">
    <property type="entry name" value="FabD/lysophospholipase-like"/>
    <property type="match status" value="1"/>
</dbReference>
<dbReference type="Gene3D" id="3.40.50.1820">
    <property type="entry name" value="alpha/beta hydrolase"/>
    <property type="match status" value="1"/>
</dbReference>
<feature type="region of interest" description="N-terminal hotdog fold" evidence="4">
    <location>
        <begin position="975"/>
        <end position="1098"/>
    </location>
</feature>
<dbReference type="SMART" id="SM00825">
    <property type="entry name" value="PKS_KS"/>
    <property type="match status" value="1"/>
</dbReference>
<dbReference type="EMBL" id="VFML01000002">
    <property type="protein sequence ID" value="TQI94331.1"/>
    <property type="molecule type" value="Genomic_DNA"/>
</dbReference>
<dbReference type="GO" id="GO:0005886">
    <property type="term" value="C:plasma membrane"/>
    <property type="evidence" value="ECO:0007669"/>
    <property type="project" value="TreeGrafter"/>
</dbReference>
<dbReference type="SUPFAM" id="SSF47336">
    <property type="entry name" value="ACP-like"/>
    <property type="match status" value="3"/>
</dbReference>
<dbReference type="InterPro" id="IPR001031">
    <property type="entry name" value="Thioesterase"/>
</dbReference>
<dbReference type="SMART" id="SM00822">
    <property type="entry name" value="PKS_KR"/>
    <property type="match status" value="1"/>
</dbReference>
<dbReference type="SUPFAM" id="SSF53901">
    <property type="entry name" value="Thiolase-like"/>
    <property type="match status" value="1"/>
</dbReference>
<keyword evidence="1" id="KW-0596">Phosphopantetheine</keyword>
<feature type="domain" description="Carrier" evidence="5">
    <location>
        <begin position="1742"/>
        <end position="1819"/>
    </location>
</feature>
<dbReference type="Gene3D" id="3.10.129.110">
    <property type="entry name" value="Polyketide synthase dehydratase"/>
    <property type="match status" value="1"/>
</dbReference>
<reference evidence="8 9" key="1">
    <citation type="submission" date="2019-06" db="EMBL/GenBank/DDBJ databases">
        <title>Sequencing the genomes of 1000 actinobacteria strains.</title>
        <authorList>
            <person name="Klenk H.-P."/>
        </authorList>
    </citation>
    <scope>NUCLEOTIDE SEQUENCE [LARGE SCALE GENOMIC DNA]</scope>
    <source>
        <strain evidence="8 9">DSM 45679</strain>
    </source>
</reference>
<evidence type="ECO:0000256" key="2">
    <source>
        <dbReference type="ARBA" id="ARBA00022553"/>
    </source>
</evidence>
<dbReference type="InterPro" id="IPR006162">
    <property type="entry name" value="Ppantetheine_attach_site"/>
</dbReference>
<dbReference type="Gene3D" id="3.40.366.10">
    <property type="entry name" value="Malonyl-Coenzyme A Acyl Carrier Protein, domain 2"/>
    <property type="match status" value="1"/>
</dbReference>
<dbReference type="Gene3D" id="3.40.50.720">
    <property type="entry name" value="NAD(P)-binding Rossmann-like Domain"/>
    <property type="match status" value="1"/>
</dbReference>
<dbReference type="InterPro" id="IPR013968">
    <property type="entry name" value="PKS_KR"/>
</dbReference>
<dbReference type="SUPFAM" id="SSF53474">
    <property type="entry name" value="alpha/beta-Hydrolases"/>
    <property type="match status" value="1"/>
</dbReference>
<dbReference type="InterPro" id="IPR016035">
    <property type="entry name" value="Acyl_Trfase/lysoPLipase"/>
</dbReference>
<name>A0A542CU35_AMYCI</name>
<dbReference type="CDD" id="cd08955">
    <property type="entry name" value="KR_2_FAS_SDR_x"/>
    <property type="match status" value="1"/>
</dbReference>
<proteinExistence type="predicted"/>
<evidence type="ECO:0000256" key="1">
    <source>
        <dbReference type="ARBA" id="ARBA00022450"/>
    </source>
</evidence>
<dbReference type="Pfam" id="PF08659">
    <property type="entry name" value="KR"/>
    <property type="match status" value="1"/>
</dbReference>
<feature type="domain" description="Carrier" evidence="5">
    <location>
        <begin position="6"/>
        <end position="83"/>
    </location>
</feature>